<sequence length="188" mass="20363">MPAPTTLPTLLRAGLCLCLALACLPIQGWAAPQQGESIPSLQLVAPDRAEDAAYLGLTGQQAVTLADFAGELFLIEIIGVYCPFCHQQVPTFNTLHARLTRAKLDGAVKMLAIASGATQPEIDFLRQQSGYTYPVLRDEDYALHKALGEPKTPFTMLVDRQGVVRYAHMGIVQDVDGLFATIKSLLPQ</sequence>
<dbReference type="EMBL" id="CP006585">
    <property type="protein sequence ID" value="AGW13215.1"/>
    <property type="molecule type" value="Genomic_DNA"/>
</dbReference>
<dbReference type="GO" id="GO:0016491">
    <property type="term" value="F:oxidoreductase activity"/>
    <property type="evidence" value="ECO:0007669"/>
    <property type="project" value="InterPro"/>
</dbReference>
<feature type="signal peptide" evidence="1">
    <location>
        <begin position="1"/>
        <end position="30"/>
    </location>
</feature>
<dbReference type="PANTHER" id="PTHR42852:SF17">
    <property type="entry name" value="THIOREDOXIN-LIKE PROTEIN HI_1115"/>
    <property type="match status" value="1"/>
</dbReference>
<dbReference type="PATRIC" id="fig|1121448.10.peg.1364"/>
<dbReference type="Pfam" id="PF08534">
    <property type="entry name" value="Redoxin"/>
    <property type="match status" value="1"/>
</dbReference>
<evidence type="ECO:0000256" key="1">
    <source>
        <dbReference type="SAM" id="SignalP"/>
    </source>
</evidence>
<dbReference type="PANTHER" id="PTHR42852">
    <property type="entry name" value="THIOL:DISULFIDE INTERCHANGE PROTEIN DSBE"/>
    <property type="match status" value="1"/>
</dbReference>
<keyword evidence="4" id="KW-1185">Reference proteome</keyword>
<dbReference type="RefSeq" id="WP_021760011.1">
    <property type="nucleotide sequence ID" value="NC_022444.1"/>
</dbReference>
<name>T2G9F2_MEGG1</name>
<dbReference type="eggNOG" id="COG0526">
    <property type="taxonomic scope" value="Bacteria"/>
</dbReference>
<gene>
    <name evidence="3" type="ORF">DGI_1369</name>
</gene>
<organism evidence="3 4">
    <name type="scientific">Megalodesulfovibrio gigas (strain ATCC 19364 / DSM 1382 / NCIMB 9332 / VKM B-1759)</name>
    <name type="common">Desulfovibrio gigas</name>
    <dbReference type="NCBI Taxonomy" id="1121448"/>
    <lineage>
        <taxon>Bacteria</taxon>
        <taxon>Pseudomonadati</taxon>
        <taxon>Thermodesulfobacteriota</taxon>
        <taxon>Desulfovibrionia</taxon>
        <taxon>Desulfovibrionales</taxon>
        <taxon>Desulfovibrionaceae</taxon>
        <taxon>Megalodesulfovibrio</taxon>
    </lineage>
</organism>
<evidence type="ECO:0000259" key="2">
    <source>
        <dbReference type="PROSITE" id="PS51352"/>
    </source>
</evidence>
<dbReference type="InterPro" id="IPR050553">
    <property type="entry name" value="Thioredoxin_ResA/DsbE_sf"/>
</dbReference>
<dbReference type="CDD" id="cd02966">
    <property type="entry name" value="TlpA_like_family"/>
    <property type="match status" value="1"/>
</dbReference>
<proteinExistence type="predicted"/>
<keyword evidence="1" id="KW-0732">Signal</keyword>
<dbReference type="Gene3D" id="3.40.30.10">
    <property type="entry name" value="Glutaredoxin"/>
    <property type="match status" value="1"/>
</dbReference>
<feature type="domain" description="Thioredoxin" evidence="2">
    <location>
        <begin position="43"/>
        <end position="187"/>
    </location>
</feature>
<evidence type="ECO:0000313" key="4">
    <source>
        <dbReference type="Proteomes" id="UP000016587"/>
    </source>
</evidence>
<evidence type="ECO:0000313" key="3">
    <source>
        <dbReference type="EMBL" id="AGW13215.1"/>
    </source>
</evidence>
<dbReference type="PROSITE" id="PS51352">
    <property type="entry name" value="THIOREDOXIN_2"/>
    <property type="match status" value="1"/>
</dbReference>
<dbReference type="AlphaFoldDB" id="T2G9F2"/>
<feature type="chain" id="PRO_5004588170" evidence="1">
    <location>
        <begin position="31"/>
        <end position="188"/>
    </location>
</feature>
<reference evidence="4" key="2">
    <citation type="submission" date="2013-07" db="EMBL/GenBank/DDBJ databases">
        <authorList>
            <person name="Morais-Silva F.O."/>
            <person name="Rezende A.M."/>
            <person name="Pimentel C."/>
            <person name="Resende D.M."/>
            <person name="Santos C.I."/>
            <person name="Clemente C."/>
            <person name="de Oliveira L.M."/>
            <person name="da Silva S.M."/>
            <person name="Costa D.A."/>
            <person name="Varela-Raposo A."/>
            <person name="Horacio E.C.A."/>
            <person name="Matos M."/>
            <person name="Flores O."/>
            <person name="Ruiz J.C."/>
            <person name="Rodrigues-Pousada C."/>
        </authorList>
    </citation>
    <scope>NUCLEOTIDE SEQUENCE [LARGE SCALE GENOMIC DNA]</scope>
    <source>
        <strain evidence="4">ATCC 19364 / DSM 1382 / NCIMB 9332 / VKM B-1759</strain>
    </source>
</reference>
<reference evidence="3 4" key="1">
    <citation type="journal article" date="2013" name="J. Bacteriol.">
        <title>Roles of HynAB and Ech, the only two hydrogenases found in the model sulfate reducer Desulfovibrio gigas.</title>
        <authorList>
            <person name="Morais-Silva F.O."/>
            <person name="Santos C.I."/>
            <person name="Rodrigues R."/>
            <person name="Pereira I.A."/>
            <person name="Rodrigues-Pousada C."/>
        </authorList>
    </citation>
    <scope>NUCLEOTIDE SEQUENCE [LARGE SCALE GENOMIC DNA]</scope>
    <source>
        <strain evidence="4">ATCC 19364 / DSM 1382 / NCIMB 9332 / VKM B-1759</strain>
    </source>
</reference>
<dbReference type="STRING" id="1121448.DGI_1369"/>
<dbReference type="InterPro" id="IPR013740">
    <property type="entry name" value="Redoxin"/>
</dbReference>
<accession>T2G9F2</accession>
<dbReference type="InterPro" id="IPR013766">
    <property type="entry name" value="Thioredoxin_domain"/>
</dbReference>
<dbReference type="OrthoDB" id="5516057at2"/>
<dbReference type="SUPFAM" id="SSF52833">
    <property type="entry name" value="Thioredoxin-like"/>
    <property type="match status" value="1"/>
</dbReference>
<dbReference type="KEGG" id="dgg:DGI_1369"/>
<protein>
    <submittedName>
        <fullName evidence="3">Putative Redoxin domain protein</fullName>
    </submittedName>
</protein>
<dbReference type="HOGENOM" id="CLU_093417_0_0_7"/>
<dbReference type="InterPro" id="IPR036249">
    <property type="entry name" value="Thioredoxin-like_sf"/>
</dbReference>
<dbReference type="Proteomes" id="UP000016587">
    <property type="component" value="Chromosome"/>
</dbReference>